<organism evidence="2 3">
    <name type="scientific">Akanthomyces lecanii RCEF 1005</name>
    <dbReference type="NCBI Taxonomy" id="1081108"/>
    <lineage>
        <taxon>Eukaryota</taxon>
        <taxon>Fungi</taxon>
        <taxon>Dikarya</taxon>
        <taxon>Ascomycota</taxon>
        <taxon>Pezizomycotina</taxon>
        <taxon>Sordariomycetes</taxon>
        <taxon>Hypocreomycetidae</taxon>
        <taxon>Hypocreales</taxon>
        <taxon>Cordycipitaceae</taxon>
        <taxon>Akanthomyces</taxon>
        <taxon>Cordyceps confragosa</taxon>
    </lineage>
</organism>
<evidence type="ECO:0000313" key="3">
    <source>
        <dbReference type="Proteomes" id="UP000076881"/>
    </source>
</evidence>
<evidence type="ECO:0000313" key="2">
    <source>
        <dbReference type="EMBL" id="OAA77638.1"/>
    </source>
</evidence>
<dbReference type="OrthoDB" id="4865290at2759"/>
<dbReference type="Proteomes" id="UP000076881">
    <property type="component" value="Unassembled WGS sequence"/>
</dbReference>
<dbReference type="EMBL" id="AZHF01000003">
    <property type="protein sequence ID" value="OAA77638.1"/>
    <property type="molecule type" value="Genomic_DNA"/>
</dbReference>
<keyword evidence="3" id="KW-1185">Reference proteome</keyword>
<proteinExistence type="predicted"/>
<accession>A0A162KNN8</accession>
<dbReference type="InterPro" id="IPR045564">
    <property type="entry name" value="DUF5910"/>
</dbReference>
<reference evidence="2 3" key="1">
    <citation type="journal article" date="2016" name="Genome Biol. Evol.">
        <title>Divergent and convergent evolution of fungal pathogenicity.</title>
        <authorList>
            <person name="Shang Y."/>
            <person name="Xiao G."/>
            <person name="Zheng P."/>
            <person name="Cen K."/>
            <person name="Zhan S."/>
            <person name="Wang C."/>
        </authorList>
    </citation>
    <scope>NUCLEOTIDE SEQUENCE [LARGE SCALE GENOMIC DNA]</scope>
    <source>
        <strain evidence="2 3">RCEF 1005</strain>
    </source>
</reference>
<sequence>MKFSLALTLASLGAAAPLAERGPSIVVGYRTVSKQQAADYKAAGNTLVYTGSQSSDQLGPGVYISPKLGEWPGPDDGWYCAILADSTPWNPTNKAWVPKTDNNGKALWWKAGETNRAAYLKQIGGSGFKPENTILLSQIEGFPLLQLLIPPQLIKDPKVLKTTTQCAAKTDTAGVKAIAAHGNVDWSKWPNVKGTPQKP</sequence>
<dbReference type="Pfam" id="PF19287">
    <property type="entry name" value="DUF5910"/>
    <property type="match status" value="1"/>
</dbReference>
<feature type="signal peptide" evidence="1">
    <location>
        <begin position="1"/>
        <end position="15"/>
    </location>
</feature>
<evidence type="ECO:0000256" key="1">
    <source>
        <dbReference type="SAM" id="SignalP"/>
    </source>
</evidence>
<comment type="caution">
    <text evidence="2">The sequence shown here is derived from an EMBL/GenBank/DDBJ whole genome shotgun (WGS) entry which is preliminary data.</text>
</comment>
<dbReference type="STRING" id="1081108.A0A162KNN8"/>
<protein>
    <submittedName>
        <fullName evidence="2">Uncharacterized protein</fullName>
    </submittedName>
</protein>
<name>A0A162KNN8_CORDF</name>
<dbReference type="AlphaFoldDB" id="A0A162KNN8"/>
<keyword evidence="1" id="KW-0732">Signal</keyword>
<gene>
    <name evidence="2" type="ORF">LEL_04461</name>
</gene>
<feature type="chain" id="PRO_5012926908" evidence="1">
    <location>
        <begin position="16"/>
        <end position="199"/>
    </location>
</feature>